<organism evidence="1 2">
    <name type="scientific">Candidatus Viridilinea halotolerans</name>
    <dbReference type="NCBI Taxonomy" id="2491704"/>
    <lineage>
        <taxon>Bacteria</taxon>
        <taxon>Bacillati</taxon>
        <taxon>Chloroflexota</taxon>
        <taxon>Chloroflexia</taxon>
        <taxon>Chloroflexales</taxon>
        <taxon>Chloroflexineae</taxon>
        <taxon>Oscillochloridaceae</taxon>
        <taxon>Candidatus Viridilinea</taxon>
    </lineage>
</organism>
<sequence length="64" mass="7323">MSQDDEFEHEYRLSDLLLLGAALQSLEDACCGTRLGINNESNKDLLFHLDELCSQMENRILTSY</sequence>
<evidence type="ECO:0000313" key="2">
    <source>
        <dbReference type="Proteomes" id="UP000280307"/>
    </source>
</evidence>
<comment type="caution">
    <text evidence="1">The sequence shown here is derived from an EMBL/GenBank/DDBJ whole genome shotgun (WGS) entry which is preliminary data.</text>
</comment>
<dbReference type="Proteomes" id="UP000280307">
    <property type="component" value="Unassembled WGS sequence"/>
</dbReference>
<dbReference type="EMBL" id="RSAS01000321">
    <property type="protein sequence ID" value="RRR73721.1"/>
    <property type="molecule type" value="Genomic_DNA"/>
</dbReference>
<name>A0A426U2B3_9CHLR</name>
<accession>A0A426U2B3</accession>
<evidence type="ECO:0000313" key="1">
    <source>
        <dbReference type="EMBL" id="RRR73721.1"/>
    </source>
</evidence>
<proteinExistence type="predicted"/>
<gene>
    <name evidence="1" type="ORF">EI684_08415</name>
</gene>
<reference evidence="1 2" key="1">
    <citation type="submission" date="2018-12" db="EMBL/GenBank/DDBJ databases">
        <title>Genome Sequence of Candidatus Viridilinea halotolerans isolated from saline sulfide-rich spring.</title>
        <authorList>
            <person name="Grouzdev D.S."/>
            <person name="Burganskaya E.I."/>
            <person name="Krutkina M.S."/>
            <person name="Sukhacheva M.V."/>
            <person name="Gorlenko V.M."/>
        </authorList>
    </citation>
    <scope>NUCLEOTIDE SEQUENCE [LARGE SCALE GENOMIC DNA]</scope>
    <source>
        <strain evidence="1">Chok-6</strain>
    </source>
</reference>
<dbReference type="AlphaFoldDB" id="A0A426U2B3"/>
<protein>
    <submittedName>
        <fullName evidence="1">Uncharacterized protein</fullName>
    </submittedName>
</protein>